<keyword evidence="4" id="KW-1185">Reference proteome</keyword>
<protein>
    <recommendedName>
        <fullName evidence="2">Islet cell autoantigen Ica1 C-terminal domain-containing protein</fullName>
    </recommendedName>
</protein>
<organism evidence="3 4">
    <name type="scientific">Dibothriocephalus latus</name>
    <name type="common">Fish tapeworm</name>
    <name type="synonym">Diphyllobothrium latum</name>
    <dbReference type="NCBI Taxonomy" id="60516"/>
    <lineage>
        <taxon>Eukaryota</taxon>
        <taxon>Metazoa</taxon>
        <taxon>Spiralia</taxon>
        <taxon>Lophotrochozoa</taxon>
        <taxon>Platyhelminthes</taxon>
        <taxon>Cestoda</taxon>
        <taxon>Eucestoda</taxon>
        <taxon>Diphyllobothriidea</taxon>
        <taxon>Diphyllobothriidae</taxon>
        <taxon>Dibothriocephalus</taxon>
    </lineage>
</organism>
<gene>
    <name evidence="3" type="ORF">DILT_LOCUS11156</name>
</gene>
<dbReference type="AlphaFoldDB" id="A0A3P7LEI4"/>
<feature type="region of interest" description="Disordered" evidence="1">
    <location>
        <begin position="1"/>
        <end position="72"/>
    </location>
</feature>
<proteinExistence type="predicted"/>
<accession>A0A3P7LEI4</accession>
<name>A0A3P7LEI4_DIBLA</name>
<reference evidence="3 4" key="1">
    <citation type="submission" date="2018-11" db="EMBL/GenBank/DDBJ databases">
        <authorList>
            <consortium name="Pathogen Informatics"/>
        </authorList>
    </citation>
    <scope>NUCLEOTIDE SEQUENCE [LARGE SCALE GENOMIC DNA]</scope>
</reference>
<feature type="compositionally biased region" description="Low complexity" evidence="1">
    <location>
        <begin position="1"/>
        <end position="26"/>
    </location>
</feature>
<dbReference type="InterPro" id="IPR006723">
    <property type="entry name" value="Islet_autoAg_Ica1_C"/>
</dbReference>
<dbReference type="Pfam" id="PF04629">
    <property type="entry name" value="ICA69"/>
    <property type="match status" value="1"/>
</dbReference>
<feature type="domain" description="Islet cell autoantigen Ica1 C-terminal" evidence="2">
    <location>
        <begin position="12"/>
        <end position="65"/>
    </location>
</feature>
<sequence length="72" mass="7649">MGQSPAAAQSANSSPANASALSQQQPKRPTSKKQPNKPQSGNLDEWMKFFADLTPMGNPDQQSKKAGHVLDA</sequence>
<dbReference type="Proteomes" id="UP000281553">
    <property type="component" value="Unassembled WGS sequence"/>
</dbReference>
<evidence type="ECO:0000256" key="1">
    <source>
        <dbReference type="SAM" id="MobiDB-lite"/>
    </source>
</evidence>
<evidence type="ECO:0000313" key="4">
    <source>
        <dbReference type="Proteomes" id="UP000281553"/>
    </source>
</evidence>
<evidence type="ECO:0000313" key="3">
    <source>
        <dbReference type="EMBL" id="VDN15325.1"/>
    </source>
</evidence>
<dbReference type="EMBL" id="UYRU01062136">
    <property type="protein sequence ID" value="VDN15325.1"/>
    <property type="molecule type" value="Genomic_DNA"/>
</dbReference>
<evidence type="ECO:0000259" key="2">
    <source>
        <dbReference type="Pfam" id="PF04629"/>
    </source>
</evidence>